<dbReference type="EMBL" id="BAAAES010000012">
    <property type="protein sequence ID" value="GAA0676155.1"/>
    <property type="molecule type" value="Genomic_DNA"/>
</dbReference>
<dbReference type="RefSeq" id="WP_163957813.1">
    <property type="nucleotide sequence ID" value="NZ_BAAAES010000012.1"/>
</dbReference>
<dbReference type="SUPFAM" id="SSF56935">
    <property type="entry name" value="Porins"/>
    <property type="match status" value="1"/>
</dbReference>
<dbReference type="Proteomes" id="UP001500238">
    <property type="component" value="Unassembled WGS sequence"/>
</dbReference>
<protein>
    <recommendedName>
        <fullName evidence="7">TonB-dependent receptor</fullName>
    </recommendedName>
</protein>
<keyword evidence="3" id="KW-0998">Cell outer membrane</keyword>
<evidence type="ECO:0000313" key="5">
    <source>
        <dbReference type="EMBL" id="GAA0676155.1"/>
    </source>
</evidence>
<accession>A0ABN1HZM0</accession>
<name>A0ABN1HZM0_9SPHN</name>
<dbReference type="InterPro" id="IPR036942">
    <property type="entry name" value="Beta-barrel_TonB_sf"/>
</dbReference>
<keyword evidence="6" id="KW-1185">Reference proteome</keyword>
<evidence type="ECO:0000256" key="4">
    <source>
        <dbReference type="SAM" id="MobiDB-lite"/>
    </source>
</evidence>
<feature type="compositionally biased region" description="Polar residues" evidence="4">
    <location>
        <begin position="296"/>
        <end position="308"/>
    </location>
</feature>
<sequence length="731" mass="77487">MLFIGIHLCAAVVSFDAAGIQTSGPTETPVPRDDEIIVNGKKPDNRSIADDSNAVVALLDAERLKGTGATSIRDLLRRLTPLLTAPGGREPLILINGRPMLSEADLTTLPPEAIEQLQVLAERSAPRFGSAPDRRVVNLVLQRQSLSAEVEPRLNAPTDVRGMDAQANGIFAKLADRRRLTLNVNYTRQNGVIEGDAAPGPVAVPRQPPRSLIPTGDNIFLNGMAALPVGASGTASLSLSAWRSANVGLLGTMPITPDGQPDRQRSRSTGYRAGAMIGGTAGRWQWNAQANASRLSSDSALSGATRQDSLSRSHSIDGEAQINGSPFELPAGPLQVAAIVRYRYERGTAVFQSADASQSRDVRQDNRDASLTLTVPLAATTASRHSAIGDVTATLTGGMARGSGSGPAPRVDGSLQWTPVRIVSLSAGISIDQQPLPATALLSIATRTPGVPVFDYATGDTALVTLTSGGSPDLRAERRERRTATLSVRPWQKGNATIDIGYVDTIVHHPLTSFAAALPVVAAAFPERFTRDATGALVGIDARAVNLYRSRRREISMGVGLYISPQPSPDGQPQQPGTQWSLNLRPTLTLADRLILRRDGPALNQLAGDSIGGAGGQPRVGLLGQTSVSRDGTTLAIEGRIQGSTRVRGSTAETDLRFGSLAVFDANLTLPGNRFLAQAWAEKMQVTAGVRNVLGRRQIVRDRNGDTPFAFRPAYLDPLGRVVSLAVRARF</sequence>
<comment type="subcellular location">
    <subcellularLocation>
        <location evidence="1">Cell outer membrane</location>
    </subcellularLocation>
</comment>
<evidence type="ECO:0000256" key="3">
    <source>
        <dbReference type="ARBA" id="ARBA00023237"/>
    </source>
</evidence>
<organism evidence="5 6">
    <name type="scientific">Sphingomonas insulae</name>
    <dbReference type="NCBI Taxonomy" id="424800"/>
    <lineage>
        <taxon>Bacteria</taxon>
        <taxon>Pseudomonadati</taxon>
        <taxon>Pseudomonadota</taxon>
        <taxon>Alphaproteobacteria</taxon>
        <taxon>Sphingomonadales</taxon>
        <taxon>Sphingomonadaceae</taxon>
        <taxon>Sphingomonas</taxon>
    </lineage>
</organism>
<feature type="region of interest" description="Disordered" evidence="4">
    <location>
        <begin position="296"/>
        <end position="327"/>
    </location>
</feature>
<evidence type="ECO:0008006" key="7">
    <source>
        <dbReference type="Google" id="ProtNLM"/>
    </source>
</evidence>
<dbReference type="PANTHER" id="PTHR47234">
    <property type="match status" value="1"/>
</dbReference>
<dbReference type="PANTHER" id="PTHR47234:SF1">
    <property type="entry name" value="TONB-DEPENDENT RECEPTOR"/>
    <property type="match status" value="1"/>
</dbReference>
<evidence type="ECO:0000256" key="1">
    <source>
        <dbReference type="ARBA" id="ARBA00004442"/>
    </source>
</evidence>
<dbReference type="Gene3D" id="2.170.130.10">
    <property type="entry name" value="TonB-dependent receptor, plug domain"/>
    <property type="match status" value="1"/>
</dbReference>
<dbReference type="InterPro" id="IPR037066">
    <property type="entry name" value="Plug_dom_sf"/>
</dbReference>
<reference evidence="5 6" key="1">
    <citation type="journal article" date="2019" name="Int. J. Syst. Evol. Microbiol.">
        <title>The Global Catalogue of Microorganisms (GCM) 10K type strain sequencing project: providing services to taxonomists for standard genome sequencing and annotation.</title>
        <authorList>
            <consortium name="The Broad Institute Genomics Platform"/>
            <consortium name="The Broad Institute Genome Sequencing Center for Infectious Disease"/>
            <person name="Wu L."/>
            <person name="Ma J."/>
        </authorList>
    </citation>
    <scope>NUCLEOTIDE SEQUENCE [LARGE SCALE GENOMIC DNA]</scope>
    <source>
        <strain evidence="5 6">JCM 14603</strain>
    </source>
</reference>
<keyword evidence="2" id="KW-0472">Membrane</keyword>
<proteinExistence type="predicted"/>
<comment type="caution">
    <text evidence="5">The sequence shown here is derived from an EMBL/GenBank/DDBJ whole genome shotgun (WGS) entry which is preliminary data.</text>
</comment>
<dbReference type="Gene3D" id="2.40.170.20">
    <property type="entry name" value="TonB-dependent receptor, beta-barrel domain"/>
    <property type="match status" value="1"/>
</dbReference>
<evidence type="ECO:0000256" key="2">
    <source>
        <dbReference type="ARBA" id="ARBA00023136"/>
    </source>
</evidence>
<gene>
    <name evidence="5" type="ORF">GCM10009102_30680</name>
</gene>
<evidence type="ECO:0000313" key="6">
    <source>
        <dbReference type="Proteomes" id="UP001500238"/>
    </source>
</evidence>